<comment type="caution">
    <text evidence="1">The sequence shown here is derived from an EMBL/GenBank/DDBJ whole genome shotgun (WGS) entry which is preliminary data.</text>
</comment>
<evidence type="ECO:0000313" key="2">
    <source>
        <dbReference type="Proteomes" id="UP001281147"/>
    </source>
</evidence>
<name>A0ACC3MST4_9PEZI</name>
<keyword evidence="2" id="KW-1185">Reference proteome</keyword>
<organism evidence="1 2">
    <name type="scientific">Vermiconidia calcicola</name>
    <dbReference type="NCBI Taxonomy" id="1690605"/>
    <lineage>
        <taxon>Eukaryota</taxon>
        <taxon>Fungi</taxon>
        <taxon>Dikarya</taxon>
        <taxon>Ascomycota</taxon>
        <taxon>Pezizomycotina</taxon>
        <taxon>Dothideomycetes</taxon>
        <taxon>Dothideomycetidae</taxon>
        <taxon>Mycosphaerellales</taxon>
        <taxon>Extremaceae</taxon>
        <taxon>Vermiconidia</taxon>
    </lineage>
</organism>
<evidence type="ECO:0000313" key="1">
    <source>
        <dbReference type="EMBL" id="KAK3700973.1"/>
    </source>
</evidence>
<accession>A0ACC3MST4</accession>
<dbReference type="Proteomes" id="UP001281147">
    <property type="component" value="Unassembled WGS sequence"/>
</dbReference>
<sequence length="249" mass="28412">MAPVTVKRAPKRKATTGLVATENTPSPKRSKRTKKSTKNKETPDRFPLLKLPAELRNNVYEKVSEDTTAYISKRTRGRLACSSSLLRVSRQVRDEFLPILMLHASEIVAKVEEFNFRHLVTFLNRLSDLELKSLSTSAQVSSRTIRIELQMRNPQVVDLPLLVRWLKRTAHPTKRGTQIEISYVAVDSAPHSGILLHLRSMIQYLERTGTLRLRDSKSEDEAKKICAAFKKYVHEWKLGKPETLRLGGN</sequence>
<gene>
    <name evidence="1" type="ORF">LTR37_015679</name>
</gene>
<reference evidence="1" key="1">
    <citation type="submission" date="2023-07" db="EMBL/GenBank/DDBJ databases">
        <title>Black Yeasts Isolated from many extreme environments.</title>
        <authorList>
            <person name="Coleine C."/>
            <person name="Stajich J.E."/>
            <person name="Selbmann L."/>
        </authorList>
    </citation>
    <scope>NUCLEOTIDE SEQUENCE</scope>
    <source>
        <strain evidence="1">CCFEE 5714</strain>
    </source>
</reference>
<dbReference type="EMBL" id="JAUTXU010000178">
    <property type="protein sequence ID" value="KAK3700973.1"/>
    <property type="molecule type" value="Genomic_DNA"/>
</dbReference>
<proteinExistence type="predicted"/>
<protein>
    <submittedName>
        <fullName evidence="1">Uncharacterized protein</fullName>
    </submittedName>
</protein>